<evidence type="ECO:0000313" key="2">
    <source>
        <dbReference type="Proteomes" id="UP000066737"/>
    </source>
</evidence>
<dbReference type="Proteomes" id="UP000066737">
    <property type="component" value="Chromosome I"/>
</dbReference>
<dbReference type="InterPro" id="IPR055944">
    <property type="entry name" value="DUF7522"/>
</dbReference>
<dbReference type="RefSeq" id="WP_059055981.1">
    <property type="nucleotide sequence ID" value="NZ_CEML01000002.1"/>
</dbReference>
<dbReference type="KEGG" id="hhb:Hhub_1560"/>
<protein>
    <submittedName>
        <fullName evidence="1">Uncharacterized protein</fullName>
    </submittedName>
</protein>
<dbReference type="GeneID" id="26658243"/>
<sequence length="119" mass="13648">MTRGDELVAELQQQAGDALRVVAEYDREGYEIRYVREGVGARLDNRAEAIHRNLVLEGISREHLEDLFDAGELHCSMHRFDEVTAFHFAEREYEGLFVSVDSDVDIPLASFTDTCWRSL</sequence>
<reference evidence="2" key="1">
    <citation type="journal article" date="2016" name="Environ. Microbiol.">
        <title>The complete genome of a viable archaeum isolated from 123-million-year-old rock salt.</title>
        <authorList>
            <person name="Jaakkola S.T."/>
            <person name="Pfeiffer F."/>
            <person name="Ravantti J.J."/>
            <person name="Guo Q."/>
            <person name="Liu Y."/>
            <person name="Chen X."/>
            <person name="Ma H."/>
            <person name="Yang C."/>
            <person name="Oksanen H.M."/>
            <person name="Bamford D.H."/>
        </authorList>
    </citation>
    <scope>NUCLEOTIDE SEQUENCE</scope>
    <source>
        <strain evidence="2">JI20-1</strain>
    </source>
</reference>
<keyword evidence="2" id="KW-1185">Reference proteome</keyword>
<dbReference type="AlphaFoldDB" id="A0A0U5H0M9"/>
<accession>A0A0U5H0M9</accession>
<organism evidence="1 2">
    <name type="scientific">Halobacterium hubeiense</name>
    <dbReference type="NCBI Taxonomy" id="1407499"/>
    <lineage>
        <taxon>Archaea</taxon>
        <taxon>Methanobacteriati</taxon>
        <taxon>Methanobacteriota</taxon>
        <taxon>Stenosarchaea group</taxon>
        <taxon>Halobacteria</taxon>
        <taxon>Halobacteriales</taxon>
        <taxon>Halobacteriaceae</taxon>
        <taxon>Halobacterium</taxon>
    </lineage>
</organism>
<dbReference type="STRING" id="1407499.HHUB_1560"/>
<dbReference type="Pfam" id="PF24366">
    <property type="entry name" value="DUF7522"/>
    <property type="match status" value="1"/>
</dbReference>
<dbReference type="OrthoDB" id="199238at2157"/>
<dbReference type="EMBL" id="LN831302">
    <property type="protein sequence ID" value="CQH49784.1"/>
    <property type="molecule type" value="Genomic_DNA"/>
</dbReference>
<proteinExistence type="predicted"/>
<gene>
    <name evidence="1" type="ORF">HHUB_1560</name>
</gene>
<name>A0A0U5H0M9_9EURY</name>
<evidence type="ECO:0000313" key="1">
    <source>
        <dbReference type="EMBL" id="CQH49784.1"/>
    </source>
</evidence>